<reference evidence="7" key="1">
    <citation type="submission" date="2016-10" db="EMBL/GenBank/DDBJ databases">
        <authorList>
            <person name="Varghese N."/>
            <person name="Submissions S."/>
        </authorList>
    </citation>
    <scope>NUCLEOTIDE SEQUENCE [LARGE SCALE GENOMIC DNA]</scope>
    <source>
        <strain evidence="7">LMG 22563</strain>
    </source>
</reference>
<feature type="signal peptide" evidence="3">
    <location>
        <begin position="1"/>
        <end position="22"/>
    </location>
</feature>
<dbReference type="PANTHER" id="PTHR22953">
    <property type="entry name" value="ACID PHOSPHATASE RELATED"/>
    <property type="match status" value="1"/>
</dbReference>
<dbReference type="GO" id="GO:0003993">
    <property type="term" value="F:acid phosphatase activity"/>
    <property type="evidence" value="ECO:0007669"/>
    <property type="project" value="InterPro"/>
</dbReference>
<evidence type="ECO:0000259" key="5">
    <source>
        <dbReference type="Pfam" id="PF16656"/>
    </source>
</evidence>
<evidence type="ECO:0000259" key="4">
    <source>
        <dbReference type="Pfam" id="PF00149"/>
    </source>
</evidence>
<evidence type="ECO:0000256" key="2">
    <source>
        <dbReference type="SAM" id="MobiDB-lite"/>
    </source>
</evidence>
<evidence type="ECO:0000256" key="3">
    <source>
        <dbReference type="SAM" id="SignalP"/>
    </source>
</evidence>
<feature type="chain" id="PRO_5010264119" evidence="3">
    <location>
        <begin position="23"/>
        <end position="466"/>
    </location>
</feature>
<proteinExistence type="predicted"/>
<name>A0A1I3N5W8_9GAMM</name>
<dbReference type="PANTHER" id="PTHR22953:SF153">
    <property type="entry name" value="PURPLE ACID PHOSPHATASE"/>
    <property type="match status" value="1"/>
</dbReference>
<dbReference type="Proteomes" id="UP000183018">
    <property type="component" value="Unassembled WGS sequence"/>
</dbReference>
<dbReference type="Pfam" id="PF00149">
    <property type="entry name" value="Metallophos"/>
    <property type="match status" value="1"/>
</dbReference>
<keyword evidence="1 3" id="KW-0732">Signal</keyword>
<dbReference type="Pfam" id="PF16656">
    <property type="entry name" value="Pur_ac_phosph_N"/>
    <property type="match status" value="1"/>
</dbReference>
<accession>A0A1I3N5W8</accession>
<evidence type="ECO:0000313" key="7">
    <source>
        <dbReference type="Proteomes" id="UP000183018"/>
    </source>
</evidence>
<dbReference type="EMBL" id="FORC01000004">
    <property type="protein sequence ID" value="SFJ04592.1"/>
    <property type="molecule type" value="Genomic_DNA"/>
</dbReference>
<protein>
    <submittedName>
        <fullName evidence="6">Purple acid Phosphatase, N-terminal domain</fullName>
    </submittedName>
</protein>
<evidence type="ECO:0000256" key="1">
    <source>
        <dbReference type="ARBA" id="ARBA00022729"/>
    </source>
</evidence>
<dbReference type="RefSeq" id="WP_208609460.1">
    <property type="nucleotide sequence ID" value="NZ_FORC01000004.1"/>
</dbReference>
<evidence type="ECO:0000313" key="6">
    <source>
        <dbReference type="EMBL" id="SFJ04592.1"/>
    </source>
</evidence>
<gene>
    <name evidence="6" type="ORF">SAMN05216602_3630</name>
</gene>
<feature type="domain" description="Calcineurin-like phosphoesterase" evidence="4">
    <location>
        <begin position="145"/>
        <end position="344"/>
    </location>
</feature>
<sequence length="466" mass="51519">MHRPLLLATLLATALTCSPSFAQQAVPHSPGQPYAAGNLADRIVLTPGADAATQLAISFRTDVQQGTAQLEFGPALARPQLTAKAQPRSGQTRRVDAENGPSNYHQVRLEQLTPDTAYVYRVKGSAGWSEWHQFRTARQTFAPFTFLYLGDTQNDILAVASRTIRQALRSVARPALVVHAGDLVASRDELAHDDEWGEWNQAGGWAYAAIPQLVAAGNHEYIDTLLADGRESRTLSEHFPAQFALPRNGAEGVAETSYVSDYQGVRFVVLDGTSALDLGTLGNQTRWLENALKTSQATWNVVVMHQPIYTCARPEDTEELKAAWQPLLERYNVDLVLQGHDHCYSRLTHAAGRDATRQAQQANQPIGPVYLVSVTGSKMYGLNDRAHTQPDRSAEDTQLFQTIAVEQNRLSVRTYTADDRLYDAFDIQRDAKGNKYLHEPKLEKQAERFCNADRGPDGLPCSARDK</sequence>
<dbReference type="InterPro" id="IPR008963">
    <property type="entry name" value="Purple_acid_Pase-like_N"/>
</dbReference>
<feature type="domain" description="Purple acid phosphatase N-terminal" evidence="5">
    <location>
        <begin position="41"/>
        <end position="136"/>
    </location>
</feature>
<dbReference type="STRING" id="289370.SAMN05216602_3630"/>
<dbReference type="InterPro" id="IPR029052">
    <property type="entry name" value="Metallo-depent_PP-like"/>
</dbReference>
<dbReference type="SUPFAM" id="SSF56300">
    <property type="entry name" value="Metallo-dependent phosphatases"/>
    <property type="match status" value="1"/>
</dbReference>
<dbReference type="InterPro" id="IPR004843">
    <property type="entry name" value="Calcineurin-like_PHP"/>
</dbReference>
<dbReference type="AlphaFoldDB" id="A0A1I3N5W8"/>
<organism evidence="6 7">
    <name type="scientific">Phytopseudomonas argentinensis</name>
    <dbReference type="NCBI Taxonomy" id="289370"/>
    <lineage>
        <taxon>Bacteria</taxon>
        <taxon>Pseudomonadati</taxon>
        <taxon>Pseudomonadota</taxon>
        <taxon>Gammaproteobacteria</taxon>
        <taxon>Pseudomonadales</taxon>
        <taxon>Pseudomonadaceae</taxon>
        <taxon>Phytopseudomonas</taxon>
    </lineage>
</organism>
<keyword evidence="7" id="KW-1185">Reference proteome</keyword>
<dbReference type="InterPro" id="IPR003961">
    <property type="entry name" value="FN3_dom"/>
</dbReference>
<dbReference type="InterPro" id="IPR015914">
    <property type="entry name" value="PAPs_N"/>
</dbReference>
<dbReference type="CDD" id="cd00063">
    <property type="entry name" value="FN3"/>
    <property type="match status" value="1"/>
</dbReference>
<dbReference type="InterPro" id="IPR039331">
    <property type="entry name" value="PAPs-like"/>
</dbReference>
<feature type="region of interest" description="Disordered" evidence="2">
    <location>
        <begin position="81"/>
        <end position="100"/>
    </location>
</feature>
<dbReference type="GO" id="GO:0046872">
    <property type="term" value="F:metal ion binding"/>
    <property type="evidence" value="ECO:0007669"/>
    <property type="project" value="InterPro"/>
</dbReference>
<dbReference type="Gene3D" id="2.60.40.380">
    <property type="entry name" value="Purple acid phosphatase-like, N-terminal"/>
    <property type="match status" value="1"/>
</dbReference>
<dbReference type="SUPFAM" id="SSF49363">
    <property type="entry name" value="Purple acid phosphatase, N-terminal domain"/>
    <property type="match status" value="1"/>
</dbReference>
<dbReference type="Gene3D" id="3.60.21.10">
    <property type="match status" value="1"/>
</dbReference>